<organism evidence="6 7">
    <name type="scientific">Paenibacillus solanacearum</name>
    <dbReference type="NCBI Taxonomy" id="2048548"/>
    <lineage>
        <taxon>Bacteria</taxon>
        <taxon>Bacillati</taxon>
        <taxon>Bacillota</taxon>
        <taxon>Bacilli</taxon>
        <taxon>Bacillales</taxon>
        <taxon>Paenibacillaceae</taxon>
        <taxon>Paenibacillus</taxon>
    </lineage>
</organism>
<proteinExistence type="predicted"/>
<dbReference type="Pfam" id="PF12833">
    <property type="entry name" value="HTH_18"/>
    <property type="match status" value="1"/>
</dbReference>
<evidence type="ECO:0000256" key="1">
    <source>
        <dbReference type="ARBA" id="ARBA00023015"/>
    </source>
</evidence>
<evidence type="ECO:0000256" key="2">
    <source>
        <dbReference type="ARBA" id="ARBA00023125"/>
    </source>
</evidence>
<dbReference type="PANTHER" id="PTHR43280">
    <property type="entry name" value="ARAC-FAMILY TRANSCRIPTIONAL REGULATOR"/>
    <property type="match status" value="1"/>
</dbReference>
<dbReference type="PANTHER" id="PTHR43280:SF11">
    <property type="entry name" value="RCS-SPECIFIC HTH-TYPE TRANSCRIPTIONAL ACTIVATOR RCLR"/>
    <property type="match status" value="1"/>
</dbReference>
<dbReference type="Proteomes" id="UP000693672">
    <property type="component" value="Unassembled WGS sequence"/>
</dbReference>
<feature type="region of interest" description="Disordered" evidence="4">
    <location>
        <begin position="273"/>
        <end position="296"/>
    </location>
</feature>
<dbReference type="GO" id="GO:0043565">
    <property type="term" value="F:sequence-specific DNA binding"/>
    <property type="evidence" value="ECO:0007669"/>
    <property type="project" value="InterPro"/>
</dbReference>
<dbReference type="InterPro" id="IPR018060">
    <property type="entry name" value="HTH_AraC"/>
</dbReference>
<dbReference type="InterPro" id="IPR018062">
    <property type="entry name" value="HTH_AraC-typ_CS"/>
</dbReference>
<dbReference type="AlphaFoldDB" id="A0A916K595"/>
<dbReference type="Pfam" id="PF02311">
    <property type="entry name" value="AraC_binding"/>
    <property type="match status" value="1"/>
</dbReference>
<comment type="caution">
    <text evidence="6">The sequence shown here is derived from an EMBL/GenBank/DDBJ whole genome shotgun (WGS) entry which is preliminary data.</text>
</comment>
<evidence type="ECO:0000256" key="4">
    <source>
        <dbReference type="SAM" id="MobiDB-lite"/>
    </source>
</evidence>
<keyword evidence="7" id="KW-1185">Reference proteome</keyword>
<feature type="domain" description="HTH araC/xylS-type" evidence="5">
    <location>
        <begin position="186"/>
        <end position="283"/>
    </location>
</feature>
<dbReference type="SMART" id="SM00342">
    <property type="entry name" value="HTH_ARAC"/>
    <property type="match status" value="1"/>
</dbReference>
<evidence type="ECO:0000259" key="5">
    <source>
        <dbReference type="PROSITE" id="PS01124"/>
    </source>
</evidence>
<keyword evidence="1" id="KW-0805">Transcription regulation</keyword>
<accession>A0A916K595</accession>
<dbReference type="RefSeq" id="WP_218092743.1">
    <property type="nucleotide sequence ID" value="NZ_CAJVAS010000011.1"/>
</dbReference>
<dbReference type="CDD" id="cd02208">
    <property type="entry name" value="cupin_RmlC-like"/>
    <property type="match status" value="1"/>
</dbReference>
<evidence type="ECO:0000313" key="7">
    <source>
        <dbReference type="Proteomes" id="UP000693672"/>
    </source>
</evidence>
<evidence type="ECO:0000256" key="3">
    <source>
        <dbReference type="ARBA" id="ARBA00023163"/>
    </source>
</evidence>
<dbReference type="PROSITE" id="PS01124">
    <property type="entry name" value="HTH_ARAC_FAMILY_2"/>
    <property type="match status" value="1"/>
</dbReference>
<sequence>MNIGHLYDIRPAVHFAARASAGAGNAWGPRRIPDCQLFYVIAGEATLQLGPDQFKIKAGECAFYGPDSPHILKTDAPTQYYSLHFGWDEPTPVPLHPAYGIRNVPDSELARLPEPVHLTVDGYGELTLPHHMAIGGMEPVMSSIVSEYQAPQPQPLLLRARMMELLSSIVGQLVNREATMHVSKIEAALRAMREHPGNAWSVAELAQLCGYHPSYFTKLFYQEVKTNPKQYLIAERIRQAKQSLLRGEKLDEIANRLGYTSIHYFSSNFKKETGLSPSEYRQQGRADSGTLGTQPD</sequence>
<name>A0A916K595_9BACL</name>
<dbReference type="EMBL" id="CAJVAS010000011">
    <property type="protein sequence ID" value="CAG7628083.1"/>
    <property type="molecule type" value="Genomic_DNA"/>
</dbReference>
<dbReference type="InterPro" id="IPR003313">
    <property type="entry name" value="AraC-bd"/>
</dbReference>
<protein>
    <submittedName>
        <fullName evidence="6">HTH-type transcriptional activator RhaR</fullName>
    </submittedName>
</protein>
<reference evidence="6" key="1">
    <citation type="submission" date="2021-06" db="EMBL/GenBank/DDBJ databases">
        <authorList>
            <person name="Criscuolo A."/>
        </authorList>
    </citation>
    <scope>NUCLEOTIDE SEQUENCE</scope>
    <source>
        <strain evidence="6">CIP111600</strain>
    </source>
</reference>
<evidence type="ECO:0000313" key="6">
    <source>
        <dbReference type="EMBL" id="CAG7628083.1"/>
    </source>
</evidence>
<dbReference type="GO" id="GO:0003700">
    <property type="term" value="F:DNA-binding transcription factor activity"/>
    <property type="evidence" value="ECO:0007669"/>
    <property type="project" value="InterPro"/>
</dbReference>
<keyword evidence="2" id="KW-0238">DNA-binding</keyword>
<keyword evidence="3" id="KW-0804">Transcription</keyword>
<gene>
    <name evidence="6" type="primary">rhaR_48</name>
    <name evidence="6" type="ORF">PAESOLCIP111_02983</name>
</gene>
<dbReference type="PROSITE" id="PS00041">
    <property type="entry name" value="HTH_ARAC_FAMILY_1"/>
    <property type="match status" value="1"/>
</dbReference>